<keyword evidence="3" id="KW-1185">Reference proteome</keyword>
<evidence type="ECO:0000313" key="2">
    <source>
        <dbReference type="EMBL" id="KAF1992723.1"/>
    </source>
</evidence>
<name>A0A6A5VTB0_9PLEO</name>
<gene>
    <name evidence="2" type="ORF">P154DRAFT_583542</name>
</gene>
<protein>
    <submittedName>
        <fullName evidence="2">Uncharacterized protein</fullName>
    </submittedName>
</protein>
<feature type="compositionally biased region" description="Polar residues" evidence="1">
    <location>
        <begin position="16"/>
        <end position="37"/>
    </location>
</feature>
<accession>A0A6A5VTB0</accession>
<dbReference type="Proteomes" id="UP000799779">
    <property type="component" value="Unassembled WGS sequence"/>
</dbReference>
<proteinExistence type="predicted"/>
<organism evidence="2 3">
    <name type="scientific">Amniculicola lignicola CBS 123094</name>
    <dbReference type="NCBI Taxonomy" id="1392246"/>
    <lineage>
        <taxon>Eukaryota</taxon>
        <taxon>Fungi</taxon>
        <taxon>Dikarya</taxon>
        <taxon>Ascomycota</taxon>
        <taxon>Pezizomycotina</taxon>
        <taxon>Dothideomycetes</taxon>
        <taxon>Pleosporomycetidae</taxon>
        <taxon>Pleosporales</taxon>
        <taxon>Amniculicolaceae</taxon>
        <taxon>Amniculicola</taxon>
    </lineage>
</organism>
<evidence type="ECO:0000313" key="3">
    <source>
        <dbReference type="Proteomes" id="UP000799779"/>
    </source>
</evidence>
<feature type="region of interest" description="Disordered" evidence="1">
    <location>
        <begin position="150"/>
        <end position="186"/>
    </location>
</feature>
<feature type="region of interest" description="Disordered" evidence="1">
    <location>
        <begin position="69"/>
        <end position="127"/>
    </location>
</feature>
<feature type="compositionally biased region" description="Acidic residues" evidence="1">
    <location>
        <begin position="155"/>
        <end position="170"/>
    </location>
</feature>
<evidence type="ECO:0000256" key="1">
    <source>
        <dbReference type="SAM" id="MobiDB-lite"/>
    </source>
</evidence>
<dbReference type="AlphaFoldDB" id="A0A6A5VTB0"/>
<feature type="region of interest" description="Disordered" evidence="1">
    <location>
        <begin position="1"/>
        <end position="45"/>
    </location>
</feature>
<reference evidence="2" key="1">
    <citation type="journal article" date="2020" name="Stud. Mycol.">
        <title>101 Dothideomycetes genomes: a test case for predicting lifestyles and emergence of pathogens.</title>
        <authorList>
            <person name="Haridas S."/>
            <person name="Albert R."/>
            <person name="Binder M."/>
            <person name="Bloem J."/>
            <person name="Labutti K."/>
            <person name="Salamov A."/>
            <person name="Andreopoulos B."/>
            <person name="Baker S."/>
            <person name="Barry K."/>
            <person name="Bills G."/>
            <person name="Bluhm B."/>
            <person name="Cannon C."/>
            <person name="Castanera R."/>
            <person name="Culley D."/>
            <person name="Daum C."/>
            <person name="Ezra D."/>
            <person name="Gonzalez J."/>
            <person name="Henrissat B."/>
            <person name="Kuo A."/>
            <person name="Liang C."/>
            <person name="Lipzen A."/>
            <person name="Lutzoni F."/>
            <person name="Magnuson J."/>
            <person name="Mondo S."/>
            <person name="Nolan M."/>
            <person name="Ohm R."/>
            <person name="Pangilinan J."/>
            <person name="Park H.-J."/>
            <person name="Ramirez L."/>
            <person name="Alfaro M."/>
            <person name="Sun H."/>
            <person name="Tritt A."/>
            <person name="Yoshinaga Y."/>
            <person name="Zwiers L.-H."/>
            <person name="Turgeon B."/>
            <person name="Goodwin S."/>
            <person name="Spatafora J."/>
            <person name="Crous P."/>
            <person name="Grigoriev I."/>
        </authorList>
    </citation>
    <scope>NUCLEOTIDE SEQUENCE</scope>
    <source>
        <strain evidence="2">CBS 123094</strain>
    </source>
</reference>
<sequence>MKLPPNGKIGTVPFTKATQTQAASNTPPNRYQATGLSTHGGKTIDTAIEGNPGGFIKAFEQFVRVCKEDGSYRSSGDNSEGDSEAEEKSGDGDDISGHGSSYSDDGGDDGGKRLSPPTVPRPAALGRFSQQFEIPLEHLDKLPELLNQDRSLTEDVSEDDSSEYLSEDSIDAAGSPPTRVAANTPSTRRTRIAWDPRGLCNINTNLPLQQDDAS</sequence>
<dbReference type="EMBL" id="ML977827">
    <property type="protein sequence ID" value="KAF1992723.1"/>
    <property type="molecule type" value="Genomic_DNA"/>
</dbReference>